<dbReference type="InterPro" id="IPR011009">
    <property type="entry name" value="Kinase-like_dom_sf"/>
</dbReference>
<dbReference type="Gene3D" id="3.30.200.20">
    <property type="entry name" value="Phosphorylase Kinase, domain 1"/>
    <property type="match status" value="1"/>
</dbReference>
<evidence type="ECO:0000256" key="1">
    <source>
        <dbReference type="SAM" id="MobiDB-lite"/>
    </source>
</evidence>
<keyword evidence="3" id="KW-1185">Reference proteome</keyword>
<sequence>MTLVRERRHQQALRLSLPPPIPEADFRHQTQFWPSLSLTITPDSPSIEKLSDLEKMAVLGHGNSCTVYKVRHKRSSSIFALKNPPFRPKLHHDSPAGRKGSRDP</sequence>
<reference evidence="2 3" key="1">
    <citation type="journal article" date="2023" name="Int. J. Mol. Sci.">
        <title>De Novo Assembly and Annotation of 11 Diverse Shrub Willow (Salix) Genomes Reveals Novel Gene Organization in Sex-Linked Regions.</title>
        <authorList>
            <person name="Hyden B."/>
            <person name="Feng K."/>
            <person name="Yates T.B."/>
            <person name="Jawdy S."/>
            <person name="Cereghino C."/>
            <person name="Smart L.B."/>
            <person name="Muchero W."/>
        </authorList>
    </citation>
    <scope>NUCLEOTIDE SEQUENCE [LARGE SCALE GENOMIC DNA]</scope>
    <source>
        <tissue evidence="2">Shoot tip</tissue>
    </source>
</reference>
<dbReference type="SUPFAM" id="SSF56112">
    <property type="entry name" value="Protein kinase-like (PK-like)"/>
    <property type="match status" value="1"/>
</dbReference>
<evidence type="ECO:0000313" key="3">
    <source>
        <dbReference type="Proteomes" id="UP001162972"/>
    </source>
</evidence>
<gene>
    <name evidence="2" type="ORF">OIU84_022528</name>
</gene>
<protein>
    <submittedName>
        <fullName evidence="2">Uncharacterized protein</fullName>
    </submittedName>
</protein>
<feature type="compositionally biased region" description="Basic and acidic residues" evidence="1">
    <location>
        <begin position="91"/>
        <end position="104"/>
    </location>
</feature>
<dbReference type="AlphaFoldDB" id="A0AAD6KP71"/>
<proteinExistence type="predicted"/>
<evidence type="ECO:0000313" key="2">
    <source>
        <dbReference type="EMBL" id="KAJ6426946.1"/>
    </source>
</evidence>
<dbReference type="Proteomes" id="UP001162972">
    <property type="component" value="Chromosome 1"/>
</dbReference>
<feature type="region of interest" description="Disordered" evidence="1">
    <location>
        <begin position="81"/>
        <end position="104"/>
    </location>
</feature>
<comment type="caution">
    <text evidence="2">The sequence shown here is derived from an EMBL/GenBank/DDBJ whole genome shotgun (WGS) entry which is preliminary data.</text>
</comment>
<accession>A0AAD6KP71</accession>
<dbReference type="EMBL" id="JAPFFJ010000005">
    <property type="protein sequence ID" value="KAJ6426946.1"/>
    <property type="molecule type" value="Genomic_DNA"/>
</dbReference>
<name>A0AAD6KP71_9ROSI</name>
<organism evidence="2 3">
    <name type="scientific">Salix udensis</name>
    <dbReference type="NCBI Taxonomy" id="889485"/>
    <lineage>
        <taxon>Eukaryota</taxon>
        <taxon>Viridiplantae</taxon>
        <taxon>Streptophyta</taxon>
        <taxon>Embryophyta</taxon>
        <taxon>Tracheophyta</taxon>
        <taxon>Spermatophyta</taxon>
        <taxon>Magnoliopsida</taxon>
        <taxon>eudicotyledons</taxon>
        <taxon>Gunneridae</taxon>
        <taxon>Pentapetalae</taxon>
        <taxon>rosids</taxon>
        <taxon>fabids</taxon>
        <taxon>Malpighiales</taxon>
        <taxon>Salicaceae</taxon>
        <taxon>Saliceae</taxon>
        <taxon>Salix</taxon>
    </lineage>
</organism>